<gene>
    <name evidence="1" type="ORF">KTE52_29900</name>
</gene>
<evidence type="ECO:0000313" key="2">
    <source>
        <dbReference type="Proteomes" id="UP001196915"/>
    </source>
</evidence>
<proteinExistence type="predicted"/>
<name>A0AAP2MSJ2_9BURK</name>
<dbReference type="Proteomes" id="UP001196915">
    <property type="component" value="Unassembled WGS sequence"/>
</dbReference>
<dbReference type="EMBL" id="JAHPMX010000030">
    <property type="protein sequence ID" value="MBU9360542.1"/>
    <property type="molecule type" value="Genomic_DNA"/>
</dbReference>
<evidence type="ECO:0000313" key="1">
    <source>
        <dbReference type="EMBL" id="MBU9360542.1"/>
    </source>
</evidence>
<organism evidence="1 2">
    <name type="scientific">Burkholderia multivorans</name>
    <dbReference type="NCBI Taxonomy" id="87883"/>
    <lineage>
        <taxon>Bacteria</taxon>
        <taxon>Pseudomonadati</taxon>
        <taxon>Pseudomonadota</taxon>
        <taxon>Betaproteobacteria</taxon>
        <taxon>Burkholderiales</taxon>
        <taxon>Burkholderiaceae</taxon>
        <taxon>Burkholderia</taxon>
        <taxon>Burkholderia cepacia complex</taxon>
    </lineage>
</organism>
<protein>
    <submittedName>
        <fullName evidence="1">Uncharacterized protein</fullName>
    </submittedName>
</protein>
<accession>A0AAP2MSJ2</accession>
<reference evidence="1" key="1">
    <citation type="submission" date="2021-06" db="EMBL/GenBank/DDBJ databases">
        <title>A collection of bacterial strains from the Burkholderia cepacia Research Laboratory and Repository.</title>
        <authorList>
            <person name="Lipuma J."/>
            <person name="Spilker T."/>
        </authorList>
    </citation>
    <scope>NUCLEOTIDE SEQUENCE</scope>
    <source>
        <strain evidence="1">AU37435</strain>
    </source>
</reference>
<sequence length="116" mass="12601">MYQYSFGNIDDDCDGPTIGGVEEFRSARWLIGRCGAEAFDAIEIGGLMFVNDGIAEPCTEPDDVPAFYSVYLHYADGHGHGVDCVGDFAAAERARAYAAQIRDAFGWPITIDRTPA</sequence>
<dbReference type="AlphaFoldDB" id="A0AAP2MSJ2"/>
<comment type="caution">
    <text evidence="1">The sequence shown here is derived from an EMBL/GenBank/DDBJ whole genome shotgun (WGS) entry which is preliminary data.</text>
</comment>